<sequence>MSSNRIPAQTGTFGPPPWASPSSLPTMQPTLAATLQLPPWSSLTGKSPPKVTANDGEAVTADDDLFAGLEVDPHVPAFPANLAPPPQPSPPWSVPASRSELEKDLETGEAMPAPLPTQQQVLGKPCGAAVFPGTEQQQQPMVLLSPLLDDE</sequence>
<organism evidence="2 3">
    <name type="scientific">Volvox reticuliferus</name>
    <dbReference type="NCBI Taxonomy" id="1737510"/>
    <lineage>
        <taxon>Eukaryota</taxon>
        <taxon>Viridiplantae</taxon>
        <taxon>Chlorophyta</taxon>
        <taxon>core chlorophytes</taxon>
        <taxon>Chlorophyceae</taxon>
        <taxon>CS clade</taxon>
        <taxon>Chlamydomonadales</taxon>
        <taxon>Volvocaceae</taxon>
        <taxon>Volvox</taxon>
    </lineage>
</organism>
<dbReference type="EMBL" id="BNCP01000002">
    <property type="protein sequence ID" value="GIL71107.1"/>
    <property type="molecule type" value="Genomic_DNA"/>
</dbReference>
<dbReference type="AlphaFoldDB" id="A0A8J4FHJ3"/>
<feature type="region of interest" description="Disordered" evidence="1">
    <location>
        <begin position="1"/>
        <end position="56"/>
    </location>
</feature>
<name>A0A8J4FHJ3_9CHLO</name>
<reference evidence="2" key="1">
    <citation type="journal article" date="2021" name="Proc. Natl. Acad. Sci. U.S.A.">
        <title>Three genomes in the algal genus Volvox reveal the fate of a haploid sex-determining region after a transition to homothallism.</title>
        <authorList>
            <person name="Yamamoto K."/>
            <person name="Hamaji T."/>
            <person name="Kawai-Toyooka H."/>
            <person name="Matsuzaki R."/>
            <person name="Takahashi F."/>
            <person name="Nishimura Y."/>
            <person name="Kawachi M."/>
            <person name="Noguchi H."/>
            <person name="Minakuchi Y."/>
            <person name="Umen J.G."/>
            <person name="Toyoda A."/>
            <person name="Nozaki H."/>
        </authorList>
    </citation>
    <scope>NUCLEOTIDE SEQUENCE</scope>
    <source>
        <strain evidence="2">NIES-3786</strain>
    </source>
</reference>
<gene>
    <name evidence="2" type="ORF">Vretifemale_1736</name>
</gene>
<evidence type="ECO:0000313" key="3">
    <source>
        <dbReference type="Proteomes" id="UP000747110"/>
    </source>
</evidence>
<feature type="compositionally biased region" description="Pro residues" evidence="1">
    <location>
        <begin position="82"/>
        <end position="93"/>
    </location>
</feature>
<accession>A0A8J4FHJ3</accession>
<keyword evidence="3" id="KW-1185">Reference proteome</keyword>
<feature type="region of interest" description="Disordered" evidence="1">
    <location>
        <begin position="77"/>
        <end position="106"/>
    </location>
</feature>
<dbReference type="Proteomes" id="UP000747110">
    <property type="component" value="Unassembled WGS sequence"/>
</dbReference>
<feature type="non-terminal residue" evidence="2">
    <location>
        <position position="151"/>
    </location>
</feature>
<comment type="caution">
    <text evidence="2">The sequence shown here is derived from an EMBL/GenBank/DDBJ whole genome shotgun (WGS) entry which is preliminary data.</text>
</comment>
<feature type="compositionally biased region" description="Polar residues" evidence="1">
    <location>
        <begin position="20"/>
        <end position="45"/>
    </location>
</feature>
<protein>
    <submittedName>
        <fullName evidence="2">Uncharacterized protein</fullName>
    </submittedName>
</protein>
<proteinExistence type="predicted"/>
<evidence type="ECO:0000256" key="1">
    <source>
        <dbReference type="SAM" id="MobiDB-lite"/>
    </source>
</evidence>
<feature type="region of interest" description="Disordered" evidence="1">
    <location>
        <begin position="127"/>
        <end position="151"/>
    </location>
</feature>
<feature type="compositionally biased region" description="Polar residues" evidence="1">
    <location>
        <begin position="1"/>
        <end position="12"/>
    </location>
</feature>
<evidence type="ECO:0000313" key="2">
    <source>
        <dbReference type="EMBL" id="GIL71107.1"/>
    </source>
</evidence>